<dbReference type="EMBL" id="CATQJL010000223">
    <property type="protein sequence ID" value="CAJ0597279.1"/>
    <property type="molecule type" value="Genomic_DNA"/>
</dbReference>
<dbReference type="Pfam" id="PF02752">
    <property type="entry name" value="Arrestin_C"/>
    <property type="match status" value="1"/>
</dbReference>
<dbReference type="Gene3D" id="2.60.40.640">
    <property type="match status" value="2"/>
</dbReference>
<proteinExistence type="inferred from homology"/>
<dbReference type="PANTHER" id="PTHR11188:SF175">
    <property type="entry name" value="ARRESTIN C-TERMINAL-LIKE DOMAIN-CONTAINING PROTEIN"/>
    <property type="match status" value="1"/>
</dbReference>
<dbReference type="Pfam" id="PF00339">
    <property type="entry name" value="Arrestin_N"/>
    <property type="match status" value="1"/>
</dbReference>
<accession>A0AA36GS60</accession>
<reference evidence="3" key="1">
    <citation type="submission" date="2023-07" db="EMBL/GenBank/DDBJ databases">
        <authorList>
            <consortium name="CYATHOMIX"/>
        </authorList>
    </citation>
    <scope>NUCLEOTIDE SEQUENCE</scope>
    <source>
        <strain evidence="3">N/A</strain>
    </source>
</reference>
<dbReference type="InterPro" id="IPR014756">
    <property type="entry name" value="Ig_E-set"/>
</dbReference>
<organism evidence="3 4">
    <name type="scientific">Cylicocyclus nassatus</name>
    <name type="common">Nematode worm</name>
    <dbReference type="NCBI Taxonomy" id="53992"/>
    <lineage>
        <taxon>Eukaryota</taxon>
        <taxon>Metazoa</taxon>
        <taxon>Ecdysozoa</taxon>
        <taxon>Nematoda</taxon>
        <taxon>Chromadorea</taxon>
        <taxon>Rhabditida</taxon>
        <taxon>Rhabditina</taxon>
        <taxon>Rhabditomorpha</taxon>
        <taxon>Strongyloidea</taxon>
        <taxon>Strongylidae</taxon>
        <taxon>Cylicocyclus</taxon>
    </lineage>
</organism>
<comment type="caution">
    <text evidence="3">The sequence shown here is derived from an EMBL/GenBank/DDBJ whole genome shotgun (WGS) entry which is preliminary data.</text>
</comment>
<comment type="similarity">
    <text evidence="1">Belongs to the arrestin family.</text>
</comment>
<dbReference type="InterPro" id="IPR014752">
    <property type="entry name" value="Arrestin-like_C"/>
</dbReference>
<dbReference type="AlphaFoldDB" id="A0AA36GS60"/>
<dbReference type="GO" id="GO:0005737">
    <property type="term" value="C:cytoplasm"/>
    <property type="evidence" value="ECO:0007669"/>
    <property type="project" value="TreeGrafter"/>
</dbReference>
<dbReference type="GO" id="GO:0015031">
    <property type="term" value="P:protein transport"/>
    <property type="evidence" value="ECO:0007669"/>
    <property type="project" value="TreeGrafter"/>
</dbReference>
<dbReference type="InterPro" id="IPR011021">
    <property type="entry name" value="Arrestin-like_N"/>
</dbReference>
<dbReference type="PANTHER" id="PTHR11188">
    <property type="entry name" value="ARRESTIN DOMAIN CONTAINING PROTEIN"/>
    <property type="match status" value="1"/>
</dbReference>
<feature type="domain" description="Arrestin C-terminal-like" evidence="2">
    <location>
        <begin position="178"/>
        <end position="325"/>
    </location>
</feature>
<keyword evidence="4" id="KW-1185">Reference proteome</keyword>
<protein>
    <recommendedName>
        <fullName evidence="2">Arrestin C-terminal-like domain-containing protein</fullName>
    </recommendedName>
</protein>
<evidence type="ECO:0000259" key="2">
    <source>
        <dbReference type="SMART" id="SM01017"/>
    </source>
</evidence>
<sequence>MPDSLLYITFSNSDAVYIPGSMVEGIAHLVLHEPMKARALKIILEGLAYTSWDVTRTRSVTTTRSENYTEHYSGKAIYANDELLAWTAPPGEKEVLAPGTYQFPFAFKLAHHLPPSFEGIYGYIRYMVKMEIDRPWRFNKRDKKVFTVVPIFDLNLLSHVALPVKETKTKNLGIILFRHGKVTVECETAKGGFVPGEMVLVSVRVINDSSKDIVKAEIRLTEVSNYVARWVGCKIPPSSFIETASGDERRTQRRKLATGEQEASIAQKSKGVIQLYLQVPSTVPSFNNCPIVKVEYVIEVKLTSTGSINSNIEAEIPIVIGTVPVRGAYEDRAPSTSASAPFEKEEAMPPPYLKGGLSPPNYVESVKGVEGTVMDRANMEPFVPRYPFYPNLPRADDSDDLPKKEFQL</sequence>
<dbReference type="InterPro" id="IPR011022">
    <property type="entry name" value="Arrestin_C-like"/>
</dbReference>
<evidence type="ECO:0000313" key="3">
    <source>
        <dbReference type="EMBL" id="CAJ0597279.1"/>
    </source>
</evidence>
<gene>
    <name evidence="3" type="ORF">CYNAS_LOCUS9262</name>
</gene>
<evidence type="ECO:0000313" key="4">
    <source>
        <dbReference type="Proteomes" id="UP001176961"/>
    </source>
</evidence>
<dbReference type="Proteomes" id="UP001176961">
    <property type="component" value="Unassembled WGS sequence"/>
</dbReference>
<evidence type="ECO:0000256" key="1">
    <source>
        <dbReference type="ARBA" id="ARBA00005298"/>
    </source>
</evidence>
<name>A0AA36GS60_CYLNA</name>
<dbReference type="SUPFAM" id="SSF81296">
    <property type="entry name" value="E set domains"/>
    <property type="match status" value="2"/>
</dbReference>
<dbReference type="InterPro" id="IPR050357">
    <property type="entry name" value="Arrestin_domain-protein"/>
</dbReference>
<dbReference type="SMART" id="SM01017">
    <property type="entry name" value="Arrestin_C"/>
    <property type="match status" value="1"/>
</dbReference>